<protein>
    <recommendedName>
        <fullName evidence="4 13">NADH-ubiquinone oxidoreductase chain 3</fullName>
        <ecNumber evidence="13">7.1.1.2</ecNumber>
    </recommendedName>
</protein>
<evidence type="ECO:0000256" key="3">
    <source>
        <dbReference type="ARBA" id="ARBA00008472"/>
    </source>
</evidence>
<dbReference type="EC" id="7.1.1.2" evidence="13"/>
<geneLocation type="mitochondrion" evidence="14"/>
<comment type="function">
    <text evidence="1">Core subunit of the mitochondrial membrane respiratory chain NADH dehydrogenase (Complex I) that is believed to belong to the minimal assembly required for catalysis. Complex I functions in the transfer of electrons from NADH to the respiratory chain. The immediate electron acceptor for the enzyme is believed to be ubiquinone.</text>
</comment>
<keyword evidence="13" id="KW-0249">Electron transport</keyword>
<sequence length="122" mass="13432">MIEYLGVIVYFMVATVLGVVMFWAATQCSSQRLDLEKLTAYECGYDAFGEARSPFDVGFYLVAILFLVFDLEVAFLIPWALGGVLSGWAGLAALLLFLAVLVVGFVYEWGKGALDWNSPETL</sequence>
<dbReference type="FunFam" id="1.20.58.1610:FF:000004">
    <property type="entry name" value="NADH-quinone oxidoreductase subunit A"/>
    <property type="match status" value="1"/>
</dbReference>
<feature type="transmembrane region" description="Helical" evidence="13">
    <location>
        <begin position="87"/>
        <end position="107"/>
    </location>
</feature>
<comment type="subcellular location">
    <subcellularLocation>
        <location evidence="2 13">Mitochondrion membrane</location>
        <topology evidence="2 13">Multi-pass membrane protein</topology>
    </subcellularLocation>
</comment>
<evidence type="ECO:0000313" key="14">
    <source>
        <dbReference type="EMBL" id="KIZ07965.1"/>
    </source>
</evidence>
<dbReference type="Pfam" id="PF00507">
    <property type="entry name" value="Oxidored_q4"/>
    <property type="match status" value="1"/>
</dbReference>
<organism evidence="14 15">
    <name type="scientific">Monoraphidium neglectum</name>
    <dbReference type="NCBI Taxonomy" id="145388"/>
    <lineage>
        <taxon>Eukaryota</taxon>
        <taxon>Viridiplantae</taxon>
        <taxon>Chlorophyta</taxon>
        <taxon>core chlorophytes</taxon>
        <taxon>Chlorophyceae</taxon>
        <taxon>CS clade</taxon>
        <taxon>Sphaeropleales</taxon>
        <taxon>Selenastraceae</taxon>
        <taxon>Monoraphidium</taxon>
    </lineage>
</organism>
<dbReference type="InterPro" id="IPR000440">
    <property type="entry name" value="NADH_UbQ/plastoQ_OxRdtase_su3"/>
</dbReference>
<comment type="function">
    <text evidence="13">Core subunit of the mitochondrial membrane respiratory chain NADH dehydrogenase (Complex I) which catalyzes electron transfer from NADH through the respiratory chain, using ubiquinone as an electron acceptor. Essential for the catalytic activity of complex I.</text>
</comment>
<keyword evidence="9 13" id="KW-0520">NAD</keyword>
<accession>A0A0D2MZV4</accession>
<name>A0A0D2MZV4_9CHLO</name>
<dbReference type="GO" id="GO:0031966">
    <property type="term" value="C:mitochondrial membrane"/>
    <property type="evidence" value="ECO:0007669"/>
    <property type="project" value="UniProtKB-SubCell"/>
</dbReference>
<evidence type="ECO:0000256" key="7">
    <source>
        <dbReference type="ARBA" id="ARBA00022967"/>
    </source>
</evidence>
<dbReference type="Proteomes" id="UP000054498">
    <property type="component" value="Mitochondrion MT"/>
</dbReference>
<dbReference type="InterPro" id="IPR023043">
    <property type="entry name" value="NAD(P)H_OxRDtase_bac/plastid"/>
</dbReference>
<keyword evidence="10 13" id="KW-0830">Ubiquinone</keyword>
<feature type="transmembrane region" description="Helical" evidence="13">
    <location>
        <begin position="6"/>
        <end position="25"/>
    </location>
</feature>
<evidence type="ECO:0000256" key="10">
    <source>
        <dbReference type="ARBA" id="ARBA00023075"/>
    </source>
</evidence>
<keyword evidence="8 13" id="KW-1133">Transmembrane helix</keyword>
<dbReference type="GO" id="GO:0016651">
    <property type="term" value="F:oxidoreductase activity, acting on NAD(P)H"/>
    <property type="evidence" value="ECO:0007669"/>
    <property type="project" value="InterPro"/>
</dbReference>
<dbReference type="STRING" id="145388.A0A0D2MZV4"/>
<keyword evidence="13 14" id="KW-0496">Mitochondrion</keyword>
<dbReference type="HAMAP" id="MF_01394">
    <property type="entry name" value="NDH1_NuoA"/>
    <property type="match status" value="1"/>
</dbReference>
<evidence type="ECO:0000256" key="13">
    <source>
        <dbReference type="RuleBase" id="RU003640"/>
    </source>
</evidence>
<keyword evidence="6 13" id="KW-0812">Transmembrane</keyword>
<dbReference type="OrthoDB" id="564062at2759"/>
<evidence type="ECO:0000256" key="5">
    <source>
        <dbReference type="ARBA" id="ARBA00022448"/>
    </source>
</evidence>
<dbReference type="PANTHER" id="PTHR11058:SF9">
    <property type="entry name" value="NADH-UBIQUINONE OXIDOREDUCTASE CHAIN 3"/>
    <property type="match status" value="1"/>
</dbReference>
<proteinExistence type="inferred from homology"/>
<gene>
    <name evidence="14" type="ORF">MNEG_16822</name>
</gene>
<keyword evidence="5 13" id="KW-0813">Transport</keyword>
<keyword evidence="15" id="KW-1185">Reference proteome</keyword>
<keyword evidence="7 13" id="KW-1278">Translocase</keyword>
<reference evidence="14 15" key="1">
    <citation type="journal article" date="2013" name="BMC Genomics">
        <title>Reconstruction of the lipid metabolism for the microalga Monoraphidium neglectum from its genome sequence reveals characteristics suitable for biofuel production.</title>
        <authorList>
            <person name="Bogen C."/>
            <person name="Al-Dilaimi A."/>
            <person name="Albersmeier A."/>
            <person name="Wichmann J."/>
            <person name="Grundmann M."/>
            <person name="Rupp O."/>
            <person name="Lauersen K.J."/>
            <person name="Blifernez-Klassen O."/>
            <person name="Kalinowski J."/>
            <person name="Goesmann A."/>
            <person name="Mussgnug J.H."/>
            <person name="Kruse O."/>
        </authorList>
    </citation>
    <scope>NUCLEOTIDE SEQUENCE [LARGE SCALE GENOMIC DNA]</scope>
    <source>
        <strain evidence="14 15">SAG 48.87</strain>
    </source>
</reference>
<evidence type="ECO:0000256" key="9">
    <source>
        <dbReference type="ARBA" id="ARBA00023027"/>
    </source>
</evidence>
<evidence type="ECO:0000256" key="11">
    <source>
        <dbReference type="ARBA" id="ARBA00023136"/>
    </source>
</evidence>
<dbReference type="EMBL" id="CM002677">
    <property type="protein sequence ID" value="KIZ07965.1"/>
    <property type="molecule type" value="Genomic_DNA"/>
</dbReference>
<evidence type="ECO:0000256" key="8">
    <source>
        <dbReference type="ARBA" id="ARBA00022989"/>
    </source>
</evidence>
<comment type="catalytic activity">
    <reaction evidence="12 13">
        <text>a ubiquinone + NADH + 5 H(+)(in) = a ubiquinol + NAD(+) + 4 H(+)(out)</text>
        <dbReference type="Rhea" id="RHEA:29091"/>
        <dbReference type="Rhea" id="RHEA-COMP:9565"/>
        <dbReference type="Rhea" id="RHEA-COMP:9566"/>
        <dbReference type="ChEBI" id="CHEBI:15378"/>
        <dbReference type="ChEBI" id="CHEBI:16389"/>
        <dbReference type="ChEBI" id="CHEBI:17976"/>
        <dbReference type="ChEBI" id="CHEBI:57540"/>
        <dbReference type="ChEBI" id="CHEBI:57945"/>
        <dbReference type="EC" id="7.1.1.2"/>
    </reaction>
</comment>
<feature type="transmembrane region" description="Helical" evidence="13">
    <location>
        <begin position="57"/>
        <end position="81"/>
    </location>
</feature>
<keyword evidence="13" id="KW-0679">Respiratory chain</keyword>
<dbReference type="GO" id="GO:0030964">
    <property type="term" value="C:NADH dehydrogenase complex"/>
    <property type="evidence" value="ECO:0007669"/>
    <property type="project" value="TreeGrafter"/>
</dbReference>
<keyword evidence="11 13" id="KW-0472">Membrane</keyword>
<dbReference type="AlphaFoldDB" id="A0A0D2MZV4"/>
<dbReference type="Gene3D" id="1.20.58.1610">
    <property type="entry name" value="NADH:ubiquinone/plastoquinone oxidoreductase, chain 3"/>
    <property type="match status" value="1"/>
</dbReference>
<evidence type="ECO:0000256" key="6">
    <source>
        <dbReference type="ARBA" id="ARBA00022692"/>
    </source>
</evidence>
<evidence type="ECO:0000256" key="2">
    <source>
        <dbReference type="ARBA" id="ARBA00004225"/>
    </source>
</evidence>
<dbReference type="GeneID" id="25734557"/>
<evidence type="ECO:0000256" key="4">
    <source>
        <dbReference type="ARBA" id="ARBA00021007"/>
    </source>
</evidence>
<evidence type="ECO:0000256" key="1">
    <source>
        <dbReference type="ARBA" id="ARBA00003257"/>
    </source>
</evidence>
<evidence type="ECO:0000256" key="12">
    <source>
        <dbReference type="ARBA" id="ARBA00049551"/>
    </source>
</evidence>
<comment type="similarity">
    <text evidence="3 13">Belongs to the complex I subunit 3 family.</text>
</comment>
<dbReference type="RefSeq" id="XP_013906984.1">
    <property type="nucleotide sequence ID" value="NW_014013625.1"/>
</dbReference>
<evidence type="ECO:0000313" key="15">
    <source>
        <dbReference type="Proteomes" id="UP000054498"/>
    </source>
</evidence>
<dbReference type="GO" id="GO:0008137">
    <property type="term" value="F:NADH dehydrogenase (ubiquinone) activity"/>
    <property type="evidence" value="ECO:0007669"/>
    <property type="project" value="UniProtKB-UniRule"/>
</dbReference>
<dbReference type="PANTHER" id="PTHR11058">
    <property type="entry name" value="NADH-UBIQUINONE OXIDOREDUCTASE CHAIN 3"/>
    <property type="match status" value="1"/>
</dbReference>
<dbReference type="InterPro" id="IPR038430">
    <property type="entry name" value="NDAH_ubi_oxred_su3_sf"/>
</dbReference>